<evidence type="ECO:0000313" key="3">
    <source>
        <dbReference type="Proteomes" id="UP000005408"/>
    </source>
</evidence>
<dbReference type="Proteomes" id="UP000005408">
    <property type="component" value="Unassembled WGS sequence"/>
</dbReference>
<protein>
    <submittedName>
        <fullName evidence="2">Uncharacterized protein</fullName>
    </submittedName>
</protein>
<reference evidence="2" key="1">
    <citation type="submission" date="2022-08" db="UniProtKB">
        <authorList>
            <consortium name="EnsemblMetazoa"/>
        </authorList>
    </citation>
    <scope>IDENTIFICATION</scope>
    <source>
        <strain evidence="2">05x7-T-G4-1.051#20</strain>
    </source>
</reference>
<keyword evidence="1" id="KW-1133">Transmembrane helix</keyword>
<proteinExistence type="predicted"/>
<feature type="transmembrane region" description="Helical" evidence="1">
    <location>
        <begin position="121"/>
        <end position="144"/>
    </location>
</feature>
<dbReference type="AlphaFoldDB" id="A0A8W8K787"/>
<evidence type="ECO:0000256" key="1">
    <source>
        <dbReference type="SAM" id="Phobius"/>
    </source>
</evidence>
<evidence type="ECO:0000313" key="2">
    <source>
        <dbReference type="EnsemblMetazoa" id="G22719.1:cds"/>
    </source>
</evidence>
<organism evidence="2 3">
    <name type="scientific">Magallana gigas</name>
    <name type="common">Pacific oyster</name>
    <name type="synonym">Crassostrea gigas</name>
    <dbReference type="NCBI Taxonomy" id="29159"/>
    <lineage>
        <taxon>Eukaryota</taxon>
        <taxon>Metazoa</taxon>
        <taxon>Spiralia</taxon>
        <taxon>Lophotrochozoa</taxon>
        <taxon>Mollusca</taxon>
        <taxon>Bivalvia</taxon>
        <taxon>Autobranchia</taxon>
        <taxon>Pteriomorphia</taxon>
        <taxon>Ostreida</taxon>
        <taxon>Ostreoidea</taxon>
        <taxon>Ostreidae</taxon>
        <taxon>Magallana</taxon>
    </lineage>
</organism>
<dbReference type="EnsemblMetazoa" id="G22719.1">
    <property type="protein sequence ID" value="G22719.1:cds"/>
    <property type="gene ID" value="G22719"/>
</dbReference>
<keyword evidence="1" id="KW-0812">Transmembrane</keyword>
<dbReference type="OrthoDB" id="6133516at2759"/>
<keyword evidence="3" id="KW-1185">Reference proteome</keyword>
<sequence>MCWIIQSIFLGNLHGLLMAYISTLLILPFCIHCKEDLNPIDPECFEPGKPKRCCTDYRTIAGKCHACIGSFGIECVRPCPSGYHGIKCSEKCLCDECNSTNGVCFNVTGTAKNENTTRPGIWIPVLLAVLFSLGAIVVLFTFLIKRTLRKKETGPRFPEQTQKSEENFEECDYDVVI</sequence>
<name>A0A8W8K787_MAGGI</name>
<feature type="transmembrane region" description="Helical" evidence="1">
    <location>
        <begin position="7"/>
        <end position="29"/>
    </location>
</feature>
<accession>A0A8W8K787</accession>
<keyword evidence="1" id="KW-0472">Membrane</keyword>